<comment type="caution">
    <text evidence="1">The sequence shown here is derived from an EMBL/GenBank/DDBJ whole genome shotgun (WGS) entry which is preliminary data.</text>
</comment>
<organism evidence="1 2">
    <name type="scientific">Breznakia pachnodae</name>
    <dbReference type="NCBI Taxonomy" id="265178"/>
    <lineage>
        <taxon>Bacteria</taxon>
        <taxon>Bacillati</taxon>
        <taxon>Bacillota</taxon>
        <taxon>Erysipelotrichia</taxon>
        <taxon>Erysipelotrichales</taxon>
        <taxon>Erysipelotrichaceae</taxon>
        <taxon>Breznakia</taxon>
    </lineage>
</organism>
<evidence type="ECO:0000313" key="2">
    <source>
        <dbReference type="Proteomes" id="UP001230220"/>
    </source>
</evidence>
<sequence>MKTKKQNHDDELNYLEFELREQYMMFGKKILDYVNNEQIQIDKTLNRIIEEKKCKILEEAYIQCHKCMTLNTNDSNYCKWCGTPLDKQEETENELKENESQSSK</sequence>
<dbReference type="EMBL" id="JAUSUR010000001">
    <property type="protein sequence ID" value="MDQ0360239.1"/>
    <property type="molecule type" value="Genomic_DNA"/>
</dbReference>
<protein>
    <submittedName>
        <fullName evidence="1">Paraquat-inducible protein A</fullName>
    </submittedName>
</protein>
<name>A0ABU0E021_9FIRM</name>
<dbReference type="RefSeq" id="WP_307405968.1">
    <property type="nucleotide sequence ID" value="NZ_JAUSUR010000001.1"/>
</dbReference>
<keyword evidence="2" id="KW-1185">Reference proteome</keyword>
<gene>
    <name evidence="1" type="ORF">J2S15_000970</name>
</gene>
<reference evidence="1 2" key="1">
    <citation type="submission" date="2023-07" db="EMBL/GenBank/DDBJ databases">
        <title>Genomic Encyclopedia of Type Strains, Phase IV (KMG-IV): sequencing the most valuable type-strain genomes for metagenomic binning, comparative biology and taxonomic classification.</title>
        <authorList>
            <person name="Goeker M."/>
        </authorList>
    </citation>
    <scope>NUCLEOTIDE SEQUENCE [LARGE SCALE GENOMIC DNA]</scope>
    <source>
        <strain evidence="1 2">DSM 16784</strain>
    </source>
</reference>
<accession>A0ABU0E021</accession>
<proteinExistence type="predicted"/>
<evidence type="ECO:0000313" key="1">
    <source>
        <dbReference type="EMBL" id="MDQ0360239.1"/>
    </source>
</evidence>
<dbReference type="Proteomes" id="UP001230220">
    <property type="component" value="Unassembled WGS sequence"/>
</dbReference>